<name>A0A3G4ZT79_9VIRU</name>
<gene>
    <name evidence="2" type="ORF">Edafosvirus5_20</name>
</gene>
<protein>
    <recommendedName>
        <fullName evidence="1">DUF2314 domain-containing protein</fullName>
    </recommendedName>
</protein>
<dbReference type="EMBL" id="MK072070">
    <property type="protein sequence ID" value="AYV78102.1"/>
    <property type="molecule type" value="Genomic_DNA"/>
</dbReference>
<feature type="domain" description="DUF2314" evidence="1">
    <location>
        <begin position="63"/>
        <end position="125"/>
    </location>
</feature>
<evidence type="ECO:0000313" key="2">
    <source>
        <dbReference type="EMBL" id="AYV78102.1"/>
    </source>
</evidence>
<organism evidence="2">
    <name type="scientific">Edafosvirus sp</name>
    <dbReference type="NCBI Taxonomy" id="2487765"/>
    <lineage>
        <taxon>Viruses</taxon>
        <taxon>Varidnaviria</taxon>
        <taxon>Bamfordvirae</taxon>
        <taxon>Nucleocytoviricota</taxon>
        <taxon>Megaviricetes</taxon>
        <taxon>Imitervirales</taxon>
        <taxon>Mimiviridae</taxon>
        <taxon>Klosneuvirinae</taxon>
    </lineage>
</organism>
<evidence type="ECO:0000259" key="1">
    <source>
        <dbReference type="Pfam" id="PF10077"/>
    </source>
</evidence>
<dbReference type="InterPro" id="IPR018756">
    <property type="entry name" value="DUF2314"/>
</dbReference>
<reference evidence="2" key="1">
    <citation type="submission" date="2018-10" db="EMBL/GenBank/DDBJ databases">
        <title>Hidden diversity of soil giant viruses.</title>
        <authorList>
            <person name="Schulz F."/>
            <person name="Alteio L."/>
            <person name="Goudeau D."/>
            <person name="Ryan E.M."/>
            <person name="Malmstrom R.R."/>
            <person name="Blanchard J."/>
            <person name="Woyke T."/>
        </authorList>
    </citation>
    <scope>NUCLEOTIDE SEQUENCE</scope>
    <source>
        <strain evidence="2">EDV1</strain>
    </source>
</reference>
<dbReference type="Pfam" id="PF10077">
    <property type="entry name" value="DUF2314"/>
    <property type="match status" value="1"/>
</dbReference>
<accession>A0A3G4ZT79</accession>
<sequence length="189" mass="22449">MNNKKKNKTKHNKCHTKNEDVFKSPFSKIKKESDDNMVFVKIGTYDEFKEKLARKPLSFFLNKEVKVKYDLTNPITRKTVEEWMWTHVLSIDTTSNILIGKLMNQPFNEGQLKYGDIVTIKRDEIGLVNDNAVNKFLTKMYKKESKQQPHNFSHFISNFIFDMNRKLDDIDDLLKYTENLFIEPDEEKE</sequence>
<proteinExistence type="predicted"/>